<protein>
    <recommendedName>
        <fullName evidence="4">YwqJ-like deaminase</fullName>
    </recommendedName>
</protein>
<evidence type="ECO:0000256" key="1">
    <source>
        <dbReference type="SAM" id="MobiDB-lite"/>
    </source>
</evidence>
<reference evidence="3" key="1">
    <citation type="journal article" date="2019" name="Int. J. Syst. Evol. Microbiol.">
        <title>The Global Catalogue of Microorganisms (GCM) 10K type strain sequencing project: providing services to taxonomists for standard genome sequencing and annotation.</title>
        <authorList>
            <consortium name="The Broad Institute Genomics Platform"/>
            <consortium name="The Broad Institute Genome Sequencing Center for Infectious Disease"/>
            <person name="Wu L."/>
            <person name="Ma J."/>
        </authorList>
    </citation>
    <scope>NUCLEOTIDE SEQUENCE [LARGE SCALE GENOMIC DNA]</scope>
    <source>
        <strain evidence="3">JCM 17027</strain>
    </source>
</reference>
<name>A0ABP7PDD2_9ACTN</name>
<sequence length="220" mass="24562">MRDRRDGSARAPEAATRTSPLVRGGEARPDDAHGHRYSGSADRFSPAAVQRLQGTAGNAAVSMAMAHHPRTSVVQRKPAKSQREEKKRARKAENQRNQLNEPRDANQKLAIATSNGHAVEARSGLGNAPQDVQDMYARLPEDKRPWSGLQRAENRAFENCAEAQLYVTLLARNKNPRSFDLATYGADEKVAPPCRNCAQWVHKEFRSVAKGNRPYKRRRD</sequence>
<accession>A0ABP7PDD2</accession>
<proteinExistence type="predicted"/>
<organism evidence="2 3">
    <name type="scientific">Streptomyces marokkonensis</name>
    <dbReference type="NCBI Taxonomy" id="324855"/>
    <lineage>
        <taxon>Bacteria</taxon>
        <taxon>Bacillati</taxon>
        <taxon>Actinomycetota</taxon>
        <taxon>Actinomycetes</taxon>
        <taxon>Kitasatosporales</taxon>
        <taxon>Streptomycetaceae</taxon>
        <taxon>Streptomyces</taxon>
    </lineage>
</organism>
<comment type="caution">
    <text evidence="2">The sequence shown here is derived from an EMBL/GenBank/DDBJ whole genome shotgun (WGS) entry which is preliminary data.</text>
</comment>
<keyword evidence="3" id="KW-1185">Reference proteome</keyword>
<dbReference type="RefSeq" id="WP_345590304.1">
    <property type="nucleotide sequence ID" value="NZ_BAABCQ010000019.1"/>
</dbReference>
<dbReference type="Proteomes" id="UP001500034">
    <property type="component" value="Unassembled WGS sequence"/>
</dbReference>
<evidence type="ECO:0000313" key="3">
    <source>
        <dbReference type="Proteomes" id="UP001500034"/>
    </source>
</evidence>
<feature type="region of interest" description="Disordered" evidence="1">
    <location>
        <begin position="1"/>
        <end position="104"/>
    </location>
</feature>
<evidence type="ECO:0008006" key="4">
    <source>
        <dbReference type="Google" id="ProtNLM"/>
    </source>
</evidence>
<gene>
    <name evidence="2" type="ORF">GCM10022384_14830</name>
</gene>
<feature type="compositionally biased region" description="Basic and acidic residues" evidence="1">
    <location>
        <begin position="25"/>
        <end position="34"/>
    </location>
</feature>
<feature type="compositionally biased region" description="Basic and acidic residues" evidence="1">
    <location>
        <begin position="81"/>
        <end position="94"/>
    </location>
</feature>
<dbReference type="EMBL" id="BAABCQ010000019">
    <property type="protein sequence ID" value="GAA3963819.1"/>
    <property type="molecule type" value="Genomic_DNA"/>
</dbReference>
<evidence type="ECO:0000313" key="2">
    <source>
        <dbReference type="EMBL" id="GAA3963819.1"/>
    </source>
</evidence>